<name>A0A1F5KCU2_9BACT</name>
<reference evidence="1 2" key="1">
    <citation type="journal article" date="2016" name="Nat. Commun.">
        <title>Thousands of microbial genomes shed light on interconnected biogeochemical processes in an aquifer system.</title>
        <authorList>
            <person name="Anantharaman K."/>
            <person name="Brown C.T."/>
            <person name="Hug L.A."/>
            <person name="Sharon I."/>
            <person name="Castelle C.J."/>
            <person name="Probst A.J."/>
            <person name="Thomas B.C."/>
            <person name="Singh A."/>
            <person name="Wilkins M.J."/>
            <person name="Karaoz U."/>
            <person name="Brodie E.L."/>
            <person name="Williams K.H."/>
            <person name="Hubbard S.S."/>
            <person name="Banfield J.F."/>
        </authorList>
    </citation>
    <scope>NUCLEOTIDE SEQUENCE [LARGE SCALE GENOMIC DNA]</scope>
</reference>
<protein>
    <submittedName>
        <fullName evidence="1">Uncharacterized protein</fullName>
    </submittedName>
</protein>
<evidence type="ECO:0000313" key="1">
    <source>
        <dbReference type="EMBL" id="OGE38595.1"/>
    </source>
</evidence>
<gene>
    <name evidence="1" type="ORF">A3F00_01740</name>
</gene>
<dbReference type="Proteomes" id="UP000176527">
    <property type="component" value="Unassembled WGS sequence"/>
</dbReference>
<accession>A0A1F5KCU2</accession>
<evidence type="ECO:0000313" key="2">
    <source>
        <dbReference type="Proteomes" id="UP000176527"/>
    </source>
</evidence>
<proteinExistence type="predicted"/>
<organism evidence="1 2">
    <name type="scientific">Candidatus Daviesbacteria bacterium RIFCSPHIGHO2_12_FULL_37_11</name>
    <dbReference type="NCBI Taxonomy" id="1797777"/>
    <lineage>
        <taxon>Bacteria</taxon>
        <taxon>Candidatus Daviesiibacteriota</taxon>
    </lineage>
</organism>
<dbReference type="AlphaFoldDB" id="A0A1F5KCU2"/>
<sequence>MVEERIDVRLGQDITPFSEYDVDDKGNISPSQYFDLWDVHVRPLLYRKNALIEQRREFIEEGNLPSATIHRRMLDIQALRGIEDNPLILTLCLMPTTNSTYPNVLCVVRDREEVLLGYQDDIVVIERWQKKLNEAPRYYPVPDHPEIFKRIQIHFIQPPSIEHVLGLHSPQLVAM</sequence>
<dbReference type="EMBL" id="MFDE01000018">
    <property type="protein sequence ID" value="OGE38595.1"/>
    <property type="molecule type" value="Genomic_DNA"/>
</dbReference>
<comment type="caution">
    <text evidence="1">The sequence shown here is derived from an EMBL/GenBank/DDBJ whole genome shotgun (WGS) entry which is preliminary data.</text>
</comment>